<evidence type="ECO:0000256" key="22">
    <source>
        <dbReference type="PROSITE-ProRule" id="PRU00302"/>
    </source>
</evidence>
<reference evidence="27" key="1">
    <citation type="submission" date="2025-08" db="UniProtKB">
        <authorList>
            <consortium name="RefSeq"/>
        </authorList>
    </citation>
    <scope>IDENTIFICATION</scope>
</reference>
<dbReference type="PANTHER" id="PTHR46130">
    <property type="entry name" value="LAMGL DOMAIN-CONTAINING PROTEIN"/>
    <property type="match status" value="1"/>
</dbReference>
<comment type="catalytic activity">
    <reaction evidence="16">
        <text>Cleavage of the 135-Met-|-Lys-136 bond in insulin-like growth factor binding protein (IGFBP)-4, and the 143-Ser-|-Lys-144 bond in IGFBP-5.</text>
        <dbReference type="EC" id="3.4.24.79"/>
    </reaction>
</comment>
<keyword evidence="26" id="KW-1185">Reference proteome</keyword>
<evidence type="ECO:0000313" key="27">
    <source>
        <dbReference type="RefSeq" id="XP_013764775.1"/>
    </source>
</evidence>
<dbReference type="SMART" id="SM00032">
    <property type="entry name" value="CCP"/>
    <property type="match status" value="4"/>
</dbReference>
<evidence type="ECO:0000256" key="18">
    <source>
        <dbReference type="ARBA" id="ARBA00066853"/>
    </source>
</evidence>
<dbReference type="SUPFAM" id="SSF57535">
    <property type="entry name" value="Complement control module/SCR domain"/>
    <property type="match status" value="4"/>
</dbReference>
<evidence type="ECO:0000256" key="13">
    <source>
        <dbReference type="ARBA" id="ARBA00023145"/>
    </source>
</evidence>
<dbReference type="InterPro" id="IPR000436">
    <property type="entry name" value="Sushi_SCR_CCP_dom"/>
</dbReference>
<evidence type="ECO:0000256" key="10">
    <source>
        <dbReference type="ARBA" id="ARBA00022801"/>
    </source>
</evidence>
<dbReference type="GO" id="GO:0004222">
    <property type="term" value="F:metalloendopeptidase activity"/>
    <property type="evidence" value="ECO:0007669"/>
    <property type="project" value="TreeGrafter"/>
</dbReference>
<comment type="subcellular location">
    <subcellularLocation>
        <location evidence="2">Secreted</location>
    </subcellularLocation>
</comment>
<dbReference type="Pfam" id="PF00084">
    <property type="entry name" value="Sushi"/>
    <property type="match status" value="1"/>
</dbReference>
<dbReference type="InterPro" id="IPR058897">
    <property type="entry name" value="PAPPA_SD_C"/>
</dbReference>
<dbReference type="SMART" id="SM00004">
    <property type="entry name" value="NL"/>
    <property type="match status" value="3"/>
</dbReference>
<dbReference type="InterPro" id="IPR036116">
    <property type="entry name" value="FN3_sf"/>
</dbReference>
<proteinExistence type="inferred from homology"/>
<dbReference type="InterPro" id="IPR013320">
    <property type="entry name" value="ConA-like_dom_sf"/>
</dbReference>
<keyword evidence="4" id="KW-0964">Secreted</keyword>
<comment type="caution">
    <text evidence="22">Lacks conserved residue(s) required for the propagation of feature annotation.</text>
</comment>
<dbReference type="EC" id="3.4.24.79" evidence="18"/>
<gene>
    <name evidence="27" type="primary">pappaa</name>
</gene>
<dbReference type="Proteomes" id="UP000695023">
    <property type="component" value="Unplaced"/>
</dbReference>
<feature type="chain" id="PRO_5041232941" description="Pappalysin-1" evidence="24">
    <location>
        <begin position="24"/>
        <end position="1643"/>
    </location>
</feature>
<evidence type="ECO:0000256" key="5">
    <source>
        <dbReference type="ARBA" id="ARBA00022659"/>
    </source>
</evidence>
<keyword evidence="12" id="KW-0482">Metalloprotease</keyword>
<evidence type="ECO:0000256" key="14">
    <source>
        <dbReference type="ARBA" id="ARBA00023157"/>
    </source>
</evidence>
<feature type="domain" description="Sushi" evidence="25">
    <location>
        <begin position="1219"/>
        <end position="1289"/>
    </location>
</feature>
<evidence type="ECO:0000256" key="2">
    <source>
        <dbReference type="ARBA" id="ARBA00004613"/>
    </source>
</evidence>
<dbReference type="InterPro" id="IPR000800">
    <property type="entry name" value="Notch_dom"/>
</dbReference>
<dbReference type="InterPro" id="IPR006558">
    <property type="entry name" value="LamG-like"/>
</dbReference>
<evidence type="ECO:0000256" key="11">
    <source>
        <dbReference type="ARBA" id="ARBA00022833"/>
    </source>
</evidence>
<dbReference type="FunFam" id="3.40.390.10:FF:000026">
    <property type="entry name" value="Pappalysin 1"/>
    <property type="match status" value="1"/>
</dbReference>
<dbReference type="GeneID" id="102197328"/>
<dbReference type="CTD" id="101448000"/>
<dbReference type="InterPro" id="IPR024079">
    <property type="entry name" value="MetalloPept_cat_dom_sf"/>
</dbReference>
<evidence type="ECO:0000256" key="4">
    <source>
        <dbReference type="ARBA" id="ARBA00022525"/>
    </source>
</evidence>
<keyword evidence="8 24" id="KW-0732">Signal</keyword>
<dbReference type="Gene3D" id="3.30.300.320">
    <property type="match status" value="1"/>
</dbReference>
<dbReference type="Gene3D" id="3.40.390.10">
    <property type="entry name" value="Collagenase (Catalytic Domain)"/>
    <property type="match status" value="1"/>
</dbReference>
<dbReference type="FunFam" id="2.10.70.10:FF:000057">
    <property type="entry name" value="Pappalysin 1"/>
    <property type="match status" value="1"/>
</dbReference>
<feature type="region of interest" description="Disordered" evidence="23">
    <location>
        <begin position="730"/>
        <end position="757"/>
    </location>
</feature>
<dbReference type="FunFam" id="2.10.70.10:FF:000068">
    <property type="entry name" value="Pappalysin 1"/>
    <property type="match status" value="1"/>
</dbReference>
<dbReference type="Pfam" id="PF05572">
    <property type="entry name" value="Peptidase_M43"/>
    <property type="match status" value="1"/>
</dbReference>
<dbReference type="SMART" id="SM00560">
    <property type="entry name" value="LamGL"/>
    <property type="match status" value="1"/>
</dbReference>
<dbReference type="InterPro" id="IPR011936">
    <property type="entry name" value="Myxo_disulph_rpt"/>
</dbReference>
<dbReference type="GO" id="GO:0007166">
    <property type="term" value="P:cell surface receptor signaling pathway"/>
    <property type="evidence" value="ECO:0007669"/>
    <property type="project" value="TreeGrafter"/>
</dbReference>
<dbReference type="Gene3D" id="2.10.70.10">
    <property type="entry name" value="Complement Module, domain 1"/>
    <property type="match status" value="4"/>
</dbReference>
<evidence type="ECO:0000256" key="24">
    <source>
        <dbReference type="SAM" id="SignalP"/>
    </source>
</evidence>
<keyword evidence="15" id="KW-0325">Glycoprotein</keyword>
<dbReference type="NCBIfam" id="TIGR02232">
    <property type="entry name" value="myxo_disulf_rpt"/>
    <property type="match status" value="1"/>
</dbReference>
<evidence type="ECO:0000256" key="3">
    <source>
        <dbReference type="ARBA" id="ARBA00008721"/>
    </source>
</evidence>
<keyword evidence="5 22" id="KW-0768">Sushi</keyword>
<dbReference type="SUPFAM" id="SSF49899">
    <property type="entry name" value="Concanavalin A-like lectins/glucanases"/>
    <property type="match status" value="1"/>
</dbReference>
<evidence type="ECO:0000256" key="20">
    <source>
        <dbReference type="ARBA" id="ARBA00075042"/>
    </source>
</evidence>
<evidence type="ECO:0000256" key="9">
    <source>
        <dbReference type="ARBA" id="ARBA00022737"/>
    </source>
</evidence>
<keyword evidence="6" id="KW-0645">Protease</keyword>
<keyword evidence="10" id="KW-0378">Hydrolase</keyword>
<dbReference type="InterPro" id="IPR043543">
    <property type="entry name" value="PAPPA/PAPPA2"/>
</dbReference>
<evidence type="ECO:0000256" key="6">
    <source>
        <dbReference type="ARBA" id="ARBA00022670"/>
    </source>
</evidence>
<dbReference type="InterPro" id="IPR008754">
    <property type="entry name" value="Peptidase_M43"/>
</dbReference>
<dbReference type="PANTHER" id="PTHR46130:SF2">
    <property type="entry name" value="PAPPALYSIN-1"/>
    <property type="match status" value="1"/>
</dbReference>
<dbReference type="Pfam" id="PF25900">
    <property type="entry name" value="PAPPA"/>
    <property type="match status" value="1"/>
</dbReference>
<dbReference type="InterPro" id="IPR035976">
    <property type="entry name" value="Sushi/SCR/CCP_sf"/>
</dbReference>
<feature type="domain" description="Sushi" evidence="25">
    <location>
        <begin position="1290"/>
        <end position="1351"/>
    </location>
</feature>
<feature type="signal peptide" evidence="24">
    <location>
        <begin position="1"/>
        <end position="23"/>
    </location>
</feature>
<comment type="similarity">
    <text evidence="3">Belongs to the peptidase M43B family.</text>
</comment>
<dbReference type="SUPFAM" id="SSF55486">
    <property type="entry name" value="Metalloproteases ('zincins'), catalytic domain"/>
    <property type="match status" value="1"/>
</dbReference>
<dbReference type="FunFam" id="2.60.120.200:FF:000097">
    <property type="entry name" value="Pappalysin 1"/>
    <property type="match status" value="1"/>
</dbReference>
<dbReference type="GO" id="GO:0005615">
    <property type="term" value="C:extracellular space"/>
    <property type="evidence" value="ECO:0007669"/>
    <property type="project" value="TreeGrafter"/>
</dbReference>
<dbReference type="Pfam" id="PF13385">
    <property type="entry name" value="Laminin_G_3"/>
    <property type="match status" value="1"/>
</dbReference>
<evidence type="ECO:0000256" key="23">
    <source>
        <dbReference type="SAM" id="MobiDB-lite"/>
    </source>
</evidence>
<keyword evidence="9" id="KW-0677">Repeat</keyword>
<keyword evidence="13" id="KW-0865">Zymogen</keyword>
<keyword evidence="14" id="KW-1015">Disulfide bond</keyword>
<dbReference type="FunFam" id="2.10.70.10:FF:000061">
    <property type="entry name" value="Pappalysin 1"/>
    <property type="match status" value="1"/>
</dbReference>
<dbReference type="CDD" id="cd00033">
    <property type="entry name" value="CCP"/>
    <property type="match status" value="3"/>
</dbReference>
<keyword evidence="7" id="KW-0479">Metal-binding</keyword>
<evidence type="ECO:0000256" key="15">
    <source>
        <dbReference type="ARBA" id="ARBA00023180"/>
    </source>
</evidence>
<evidence type="ECO:0000256" key="8">
    <source>
        <dbReference type="ARBA" id="ARBA00022729"/>
    </source>
</evidence>
<evidence type="ECO:0000256" key="12">
    <source>
        <dbReference type="ARBA" id="ARBA00023049"/>
    </source>
</evidence>
<comment type="cofactor">
    <cofactor evidence="1">
        <name>Zn(2+)</name>
        <dbReference type="ChEBI" id="CHEBI:29105"/>
    </cofactor>
</comment>
<evidence type="ECO:0000256" key="17">
    <source>
        <dbReference type="ARBA" id="ARBA00065954"/>
    </source>
</evidence>
<accession>A0A9Y6M592</accession>
<dbReference type="SUPFAM" id="SSF49265">
    <property type="entry name" value="Fibronectin type III"/>
    <property type="match status" value="1"/>
</dbReference>
<protein>
    <recommendedName>
        <fullName evidence="19">Pappalysin-1</fullName>
        <ecNumber evidence="18">3.4.24.79</ecNumber>
    </recommendedName>
    <alternativeName>
        <fullName evidence="20">Insulin-like growth factor-dependent IGF-binding protein 4 protease</fullName>
    </alternativeName>
    <alternativeName>
        <fullName evidence="21">Pregnancy-associated plasma protein A</fullName>
    </alternativeName>
</protein>
<feature type="region of interest" description="Disordered" evidence="23">
    <location>
        <begin position="69"/>
        <end position="88"/>
    </location>
</feature>
<dbReference type="GO" id="GO:0046872">
    <property type="term" value="F:metal ion binding"/>
    <property type="evidence" value="ECO:0007669"/>
    <property type="project" value="UniProtKB-KW"/>
</dbReference>
<dbReference type="GO" id="GO:0006508">
    <property type="term" value="P:proteolysis"/>
    <property type="evidence" value="ECO:0007669"/>
    <property type="project" value="UniProtKB-KW"/>
</dbReference>
<feature type="domain" description="Sushi" evidence="25">
    <location>
        <begin position="1417"/>
        <end position="1488"/>
    </location>
</feature>
<keyword evidence="11" id="KW-0862">Zinc</keyword>
<evidence type="ECO:0000259" key="25">
    <source>
        <dbReference type="PROSITE" id="PS50923"/>
    </source>
</evidence>
<evidence type="ECO:0000256" key="16">
    <source>
        <dbReference type="ARBA" id="ARBA00052840"/>
    </source>
</evidence>
<evidence type="ECO:0000256" key="7">
    <source>
        <dbReference type="ARBA" id="ARBA00022723"/>
    </source>
</evidence>
<organism evidence="26 27">
    <name type="scientific">Pundamilia nyererei</name>
    <dbReference type="NCBI Taxonomy" id="303518"/>
    <lineage>
        <taxon>Eukaryota</taxon>
        <taxon>Metazoa</taxon>
        <taxon>Chordata</taxon>
        <taxon>Craniata</taxon>
        <taxon>Vertebrata</taxon>
        <taxon>Euteleostomi</taxon>
        <taxon>Actinopterygii</taxon>
        <taxon>Neopterygii</taxon>
        <taxon>Teleostei</taxon>
        <taxon>Neoteleostei</taxon>
        <taxon>Acanthomorphata</taxon>
        <taxon>Ovalentaria</taxon>
        <taxon>Cichlomorphae</taxon>
        <taxon>Cichliformes</taxon>
        <taxon>Cichlidae</taxon>
        <taxon>African cichlids</taxon>
        <taxon>Pseudocrenilabrinae</taxon>
        <taxon>Haplochromini</taxon>
        <taxon>Pundamilia</taxon>
    </lineage>
</organism>
<sequence>MKLWTSPWVSCLVILILCFGSECGIVRKKGRSKRELVRIREAKATIPGACATRLPRGKRSLPGLERRVLRQRRRSSQAEGNSPDRGKAVYFTGRGDQLRLKPGVEIPRGNFTVEMWIKPEGGQRSPTVIAGLYDKCFYASSDRGWLLGIQADSEYGDRDPRFFFSLKTDRAHKVTSMRSNARYIPNQWAHIAITYDGVYMKLFVNGAQVAVSREQSGDVFSHLTQKCKVLMIGGNALNHNYRGAVERVSLWREARGQRHIIRDMQGQEDPQDLPKLIIRETFEHPGRKWLTVKDGSFPQPEHRRGARSGFVNGGGNGNAEGFLDTSLEPPTCGQTVCDNVEVIRNYNQLWTFRRPKKVRYRVVNIWDDARTRPTVSDHQIILQHQQLNDAFSPYNITWELSIHNVTNSSLRNRLILANCDISKIGDDQCDLECNHPLTGFDAGDCISRYRNSCPEHKQGNGICDPECNWENFFYDLGDCCNPNVTDVTKTCFNRSSPHKAYLDMKEIKEILQLDGSTHLNVFFANSSDEDLAGVATWPWDKEALTHLGGIVLNPSFYGTFGHTDTMVHEIGHSLGLYHVFRGVSETESCNDACLETEPSMETGDLCADTKPTSKYKGCSDPEPGNDTCGIRHFTHTPFNNYMSYADDACTDSFTMNQVARMHCYLDLIYQTWQPASKPPLVPMAPQVVEQHHNSITLEWFPPISGQFYDREVGSVCDKCTEGRVLLQYASNSSSPRPCDPSGHWSPREAEGPPDVEQACEPSVRTWSPHSATEQDIVGLPECPLQGCMLQLEFAYPLVPDSLTVWVTFLSREETALPAIHNILLLTVSGNNISLGPSNVFCDTPLTMKLDIEEEVYGVQFYTMEHHLEIDATLLTSKPDYKLCNHCQPLRYRLLRQPPFTHAPNGLLLNEPTHRYTDRDVIPHATYTYQVQTISRQSESEPSPPLVHQLGAPYCGDGRIQSSKGEECDDMNFMNGDGCSSQCKKEPFFNCVEEPSMCYYYDGDGVCEDFERETGVRDCGLYTPSGFLDQWASSIEVSHEEKPYCSGEVAAGYPAVTKTCQSKVFDLSDGVSQYAWFPCRVADSAWGYYTYWLKAHFSHPMVAAAVIIHLAADGTGFIDQTQCNITVQLVDTKEGIHSLGEWRLSCRTNPLVIPVSHDLSVAFYHTKAILVMFSSHLVAISGVALRSFQSFDPITISGCQSNEIYNPTGQSCVHYSCEAIDCQEPRIRNAEQCSSPGHHFYNGDRCTISCNSGYVLQVHQDDDIIKSQSETSVTITCANGKWNKQVSCEPVDCGLPDKYHVHPAIFNFPEGTTYGKKSTFQCREPAQLMGTNNTLTCLEDGLWSFPEALCELRCPAPPLVPNAVLQTKRCQQSDLKVGTLCKYKCRPGYHVTNKPKRRAFKRQCTEDGTWLEGSCEPVTCDPPPPIFHGSYNCTNGFRFDSTCTLNCSDPAGNTAIAGTGRSAHTGKGSNEIRCRKDGNWTGSFRLCPHSQGQCSLPQNLHYSLQYSCKRGHGIGEECELTCREGNNDVVILPHNMTVGKVMKEHWRNPPKLKSIICTMGLKWYPHPEFLHCIKGCEPFMGDNYCDSVNNRAFCNYDGGDCCQSTVKTKKVIPFPMSCDLRDECSCRDPNAVENRKDEHVHYLG</sequence>
<name>A0A9Y6M592_9CICH</name>
<dbReference type="PROSITE" id="PS50923">
    <property type="entry name" value="SUSHI"/>
    <property type="match status" value="3"/>
</dbReference>
<dbReference type="CDD" id="cd04275">
    <property type="entry name" value="ZnMc_pappalysin_like"/>
    <property type="match status" value="1"/>
</dbReference>
<dbReference type="RefSeq" id="XP_013764775.1">
    <property type="nucleotide sequence ID" value="XM_013909321.1"/>
</dbReference>
<comment type="subunit">
    <text evidence="17">Homodimer; disulfide-linked. In pregnancy serum, predominantly found as a disulfide-linked 2:2 heterotetramer with the proform of PRG2.</text>
</comment>
<dbReference type="FunFam" id="2.10.70.10:FF:000045">
    <property type="entry name" value="Pappalysin 1"/>
    <property type="match status" value="1"/>
</dbReference>
<evidence type="ECO:0000313" key="26">
    <source>
        <dbReference type="Proteomes" id="UP000695023"/>
    </source>
</evidence>
<dbReference type="Gene3D" id="2.60.120.200">
    <property type="match status" value="1"/>
</dbReference>
<evidence type="ECO:0000256" key="19">
    <source>
        <dbReference type="ARBA" id="ARBA00067550"/>
    </source>
</evidence>
<evidence type="ECO:0000256" key="21">
    <source>
        <dbReference type="ARBA" id="ARBA00077848"/>
    </source>
</evidence>
<evidence type="ECO:0000256" key="1">
    <source>
        <dbReference type="ARBA" id="ARBA00001947"/>
    </source>
</evidence>